<dbReference type="EMBL" id="MSYM01000018">
    <property type="protein sequence ID" value="OLP04941.1"/>
    <property type="molecule type" value="Genomic_DNA"/>
</dbReference>
<gene>
    <name evidence="1" type="ORF">BLL52_3761</name>
</gene>
<reference evidence="1 2" key="1">
    <citation type="submission" date="2017-01" db="EMBL/GenBank/DDBJ databases">
        <title>Genome sequence of Rhodoferax antarcticus ANT.BR, a psychrophilic purple nonsulfur bacterium from an Antarctic microbial mat.</title>
        <authorList>
            <person name="Baker J."/>
            <person name="Riester C."/>
            <person name="Skinner B."/>
            <person name="Newell A."/>
            <person name="Swingley W."/>
            <person name="Madigan M."/>
            <person name="Jung D."/>
            <person name="Asao M."/>
            <person name="Chen M."/>
            <person name="Loughlin P."/>
            <person name="Pan H."/>
            <person name="Lin S."/>
            <person name="Li N."/>
            <person name="Shaw J."/>
            <person name="Prado M."/>
            <person name="Sherman C."/>
            <person name="Li X."/>
            <person name="Tang J."/>
            <person name="Blankenship R."/>
            <person name="Zhao T."/>
            <person name="Touchman J."/>
            <person name="Sattley M."/>
        </authorList>
    </citation>
    <scope>NUCLEOTIDE SEQUENCE [LARGE SCALE GENOMIC DNA]</scope>
    <source>
        <strain evidence="1 2">ANT.BR</strain>
    </source>
</reference>
<evidence type="ECO:0000313" key="2">
    <source>
        <dbReference type="Proteomes" id="UP000185911"/>
    </source>
</evidence>
<dbReference type="AlphaFoldDB" id="A0A1Q8YA58"/>
<dbReference type="Proteomes" id="UP000185911">
    <property type="component" value="Unassembled WGS sequence"/>
</dbReference>
<comment type="caution">
    <text evidence="1">The sequence shown here is derived from an EMBL/GenBank/DDBJ whole genome shotgun (WGS) entry which is preliminary data.</text>
</comment>
<organism evidence="1 2">
    <name type="scientific">Rhodoferax antarcticus ANT.BR</name>
    <dbReference type="NCBI Taxonomy" id="1111071"/>
    <lineage>
        <taxon>Bacteria</taxon>
        <taxon>Pseudomonadati</taxon>
        <taxon>Pseudomonadota</taxon>
        <taxon>Betaproteobacteria</taxon>
        <taxon>Burkholderiales</taxon>
        <taxon>Comamonadaceae</taxon>
        <taxon>Rhodoferax</taxon>
    </lineage>
</organism>
<proteinExistence type="predicted"/>
<sequence length="56" mass="6748">MKTLSKIAQFMRHLSPRYRRTQAKRHLETLLREHGLPKVTVNAISWKFFNNERPTL</sequence>
<keyword evidence="2" id="KW-1185">Reference proteome</keyword>
<name>A0A1Q8YA58_9BURK</name>
<evidence type="ECO:0000313" key="1">
    <source>
        <dbReference type="EMBL" id="OLP04941.1"/>
    </source>
</evidence>
<protein>
    <submittedName>
        <fullName evidence="1">Uncharacterized protein</fullName>
    </submittedName>
</protein>
<accession>A0A1Q8YA58</accession>